<protein>
    <submittedName>
        <fullName evidence="1">Uncharacterized protein</fullName>
    </submittedName>
</protein>
<name>A0A955RX61_UNCKA</name>
<reference evidence="1" key="2">
    <citation type="journal article" date="2021" name="Microbiome">
        <title>Successional dynamics and alternative stable states in a saline activated sludge microbial community over 9 years.</title>
        <authorList>
            <person name="Wang Y."/>
            <person name="Ye J."/>
            <person name="Ju F."/>
            <person name="Liu L."/>
            <person name="Boyd J.A."/>
            <person name="Deng Y."/>
            <person name="Parks D.H."/>
            <person name="Jiang X."/>
            <person name="Yin X."/>
            <person name="Woodcroft B.J."/>
            <person name="Tyson G.W."/>
            <person name="Hugenholtz P."/>
            <person name="Polz M.F."/>
            <person name="Zhang T."/>
        </authorList>
    </citation>
    <scope>NUCLEOTIDE SEQUENCE</scope>
    <source>
        <strain evidence="1">HKST-UBA02</strain>
    </source>
</reference>
<evidence type="ECO:0000313" key="2">
    <source>
        <dbReference type="Proteomes" id="UP000699691"/>
    </source>
</evidence>
<reference evidence="1" key="1">
    <citation type="submission" date="2020-04" db="EMBL/GenBank/DDBJ databases">
        <authorList>
            <person name="Zhang T."/>
        </authorList>
    </citation>
    <scope>NUCLEOTIDE SEQUENCE</scope>
    <source>
        <strain evidence="1">HKST-UBA02</strain>
    </source>
</reference>
<dbReference type="EMBL" id="JAGQKY010000152">
    <property type="protein sequence ID" value="MCA9397812.1"/>
    <property type="molecule type" value="Genomic_DNA"/>
</dbReference>
<comment type="caution">
    <text evidence="1">The sequence shown here is derived from an EMBL/GenBank/DDBJ whole genome shotgun (WGS) entry which is preliminary data.</text>
</comment>
<accession>A0A955RX61</accession>
<feature type="non-terminal residue" evidence="1">
    <location>
        <position position="1"/>
    </location>
</feature>
<dbReference type="AlphaFoldDB" id="A0A955RX61"/>
<evidence type="ECO:0000313" key="1">
    <source>
        <dbReference type="EMBL" id="MCA9397812.1"/>
    </source>
</evidence>
<gene>
    <name evidence="1" type="ORF">KC573_03200</name>
</gene>
<organism evidence="1 2">
    <name type="scientific">candidate division WWE3 bacterium</name>
    <dbReference type="NCBI Taxonomy" id="2053526"/>
    <lineage>
        <taxon>Bacteria</taxon>
        <taxon>Katanobacteria</taxon>
    </lineage>
</organism>
<proteinExistence type="predicted"/>
<dbReference type="Proteomes" id="UP000699691">
    <property type="component" value="Unassembled WGS sequence"/>
</dbReference>
<sequence>SIAQQIYDHNQLMKERAENIRKSFVTVLYEIEDNTLYVSYEKTDIVARPLHAIVTLASGQRLVDADPTVDGTELYYWFELENRDEMFPEAFTLELFEGTMKVYSMRVG</sequence>